<dbReference type="Pfam" id="PF07992">
    <property type="entry name" value="Pyr_redox_2"/>
    <property type="match status" value="1"/>
</dbReference>
<dbReference type="PRINTS" id="PR00469">
    <property type="entry name" value="PNDRDTASEII"/>
</dbReference>
<comment type="similarity">
    <text evidence="2">Belongs to the NADH dehydrogenase family.</text>
</comment>
<dbReference type="SUPFAM" id="SSF51905">
    <property type="entry name" value="FAD/NAD(P)-binding domain"/>
    <property type="match status" value="1"/>
</dbReference>
<sequence>MDEPKQIVVLGGGFAGLWVAVGAARKLAESGIGPDQVQVTLVNRDAFHSIRVRNYEADLTNVRVPLDQVLAPIGVSRVEGDVRHIDVAAHSVEVEDVNGTRQLHYDWLVFALGSELARPPIPGLAEHAFDVDTFTAAEKLNDHIQQLPDRPDAPGRWTFVVIGAGLTGVEAALELPIKLRRLMQQTGKSWPWRIVLVDHSPVIGSQMGESARPVIEAALRQQQIEIRTSALVTEIGADHVQLGSGERIAAATVIWCGGMKANARTRDLGVALDTAGRIPVNEFLQVQGLPGVFAAGDSSVSLIDSVHPSVMSCQHSRPMGRFAGHNVACDLLGLPLFPLHIDWYATVLDLGDCGAVYTQGWDRKVVAQGDVAKQTKMIINQQRIYPPLTGNREEIFAAAAPIVQSAPK</sequence>
<protein>
    <submittedName>
        <fullName evidence="7">NADH dehydrogenase</fullName>
    </submittedName>
</protein>
<evidence type="ECO:0000256" key="3">
    <source>
        <dbReference type="ARBA" id="ARBA00022630"/>
    </source>
</evidence>
<organism evidence="7 8">
    <name type="scientific">Planctomicrobium piriforme</name>
    <dbReference type="NCBI Taxonomy" id="1576369"/>
    <lineage>
        <taxon>Bacteria</taxon>
        <taxon>Pseudomonadati</taxon>
        <taxon>Planctomycetota</taxon>
        <taxon>Planctomycetia</taxon>
        <taxon>Planctomycetales</taxon>
        <taxon>Planctomycetaceae</taxon>
        <taxon>Planctomicrobium</taxon>
    </lineage>
</organism>
<dbReference type="InterPro" id="IPR036188">
    <property type="entry name" value="FAD/NAD-bd_sf"/>
</dbReference>
<evidence type="ECO:0000313" key="8">
    <source>
        <dbReference type="Proteomes" id="UP000199518"/>
    </source>
</evidence>
<dbReference type="AlphaFoldDB" id="A0A1I3D0H8"/>
<dbReference type="GO" id="GO:0019646">
    <property type="term" value="P:aerobic electron transport chain"/>
    <property type="evidence" value="ECO:0007669"/>
    <property type="project" value="TreeGrafter"/>
</dbReference>
<evidence type="ECO:0000259" key="6">
    <source>
        <dbReference type="Pfam" id="PF07992"/>
    </source>
</evidence>
<comment type="cofactor">
    <cofactor evidence="1">
        <name>FAD</name>
        <dbReference type="ChEBI" id="CHEBI:57692"/>
    </cofactor>
</comment>
<keyword evidence="8" id="KW-1185">Reference proteome</keyword>
<proteinExistence type="inferred from homology"/>
<dbReference type="InterPro" id="IPR023753">
    <property type="entry name" value="FAD/NAD-binding_dom"/>
</dbReference>
<dbReference type="PANTHER" id="PTHR42913:SF3">
    <property type="entry name" value="64 KDA MITOCHONDRIAL NADH DEHYDROGENASE (EUROFUNG)"/>
    <property type="match status" value="1"/>
</dbReference>
<dbReference type="STRING" id="1576369.SAMN05421753_10334"/>
<dbReference type="OrthoDB" id="9781621at2"/>
<keyword evidence="5" id="KW-0560">Oxidoreductase</keyword>
<gene>
    <name evidence="7" type="ORF">SAMN05421753_10334</name>
</gene>
<evidence type="ECO:0000256" key="2">
    <source>
        <dbReference type="ARBA" id="ARBA00005272"/>
    </source>
</evidence>
<dbReference type="Proteomes" id="UP000199518">
    <property type="component" value="Unassembled WGS sequence"/>
</dbReference>
<evidence type="ECO:0000256" key="5">
    <source>
        <dbReference type="ARBA" id="ARBA00023002"/>
    </source>
</evidence>
<keyword evidence="3" id="KW-0285">Flavoprotein</keyword>
<dbReference type="GO" id="GO:0003955">
    <property type="term" value="F:NAD(P)H dehydrogenase (quinone) activity"/>
    <property type="evidence" value="ECO:0007669"/>
    <property type="project" value="TreeGrafter"/>
</dbReference>
<dbReference type="PRINTS" id="PR00368">
    <property type="entry name" value="FADPNR"/>
</dbReference>
<accession>A0A1I3D0H8</accession>
<dbReference type="Gene3D" id="3.50.50.100">
    <property type="match status" value="1"/>
</dbReference>
<dbReference type="PANTHER" id="PTHR42913">
    <property type="entry name" value="APOPTOSIS-INDUCING FACTOR 1"/>
    <property type="match status" value="1"/>
</dbReference>
<evidence type="ECO:0000256" key="1">
    <source>
        <dbReference type="ARBA" id="ARBA00001974"/>
    </source>
</evidence>
<evidence type="ECO:0000313" key="7">
    <source>
        <dbReference type="EMBL" id="SFH80039.1"/>
    </source>
</evidence>
<name>A0A1I3D0H8_9PLAN</name>
<dbReference type="EMBL" id="FOQD01000003">
    <property type="protein sequence ID" value="SFH80039.1"/>
    <property type="molecule type" value="Genomic_DNA"/>
</dbReference>
<reference evidence="8" key="1">
    <citation type="submission" date="2016-10" db="EMBL/GenBank/DDBJ databases">
        <authorList>
            <person name="Varghese N."/>
            <person name="Submissions S."/>
        </authorList>
    </citation>
    <scope>NUCLEOTIDE SEQUENCE [LARGE SCALE GENOMIC DNA]</scope>
    <source>
        <strain evidence="8">DSM 26348</strain>
    </source>
</reference>
<evidence type="ECO:0000256" key="4">
    <source>
        <dbReference type="ARBA" id="ARBA00022827"/>
    </source>
</evidence>
<feature type="domain" description="FAD/NAD(P)-binding" evidence="6">
    <location>
        <begin position="6"/>
        <end position="310"/>
    </location>
</feature>
<keyword evidence="4" id="KW-0274">FAD</keyword>
<dbReference type="RefSeq" id="WP_092048357.1">
    <property type="nucleotide sequence ID" value="NZ_FOQD01000003.1"/>
</dbReference>
<dbReference type="InterPro" id="IPR051169">
    <property type="entry name" value="NADH-Q_oxidoreductase"/>
</dbReference>